<dbReference type="Proteomes" id="UP000186098">
    <property type="component" value="Unassembled WGS sequence"/>
</dbReference>
<feature type="transmembrane region" description="Helical" evidence="1">
    <location>
        <begin position="167"/>
        <end position="186"/>
    </location>
</feature>
<reference evidence="4" key="1">
    <citation type="submission" date="2017-01" db="EMBL/GenBank/DDBJ databases">
        <authorList>
            <person name="Varghese N."/>
            <person name="Submissions S."/>
        </authorList>
    </citation>
    <scope>NUCLEOTIDE SEQUENCE [LARGE SCALE GENOMIC DNA]</scope>
    <source>
        <strain evidence="4">DSM 18714</strain>
    </source>
</reference>
<dbReference type="Pfam" id="PF00892">
    <property type="entry name" value="EamA"/>
    <property type="match status" value="2"/>
</dbReference>
<evidence type="ECO:0000313" key="3">
    <source>
        <dbReference type="EMBL" id="SIS66363.1"/>
    </source>
</evidence>
<dbReference type="PANTHER" id="PTHR22911">
    <property type="entry name" value="ACYL-MALONYL CONDENSING ENZYME-RELATED"/>
    <property type="match status" value="1"/>
</dbReference>
<sequence length="315" mass="33970">MSLSPPPPHKRQGVILSLVCLGILSVMPIISNSRPAGFDALSFAALLSIWQTVLALPLVLAEWHRGTRGIFSPTLPAPERRRMGAVTVATGLMFGLATYLYVLSVEKAGATTAAIAIESYPLFAILWESLFLGRRKTRAELALTGVLLATMYYLGTGGTGRLEGVSVWFLLALAVPFLWSIAHVIIKEELGRSPITPAQVTLFRVAISAVALGGVAALIDPQALWQALSRPEFQAFGFLMGLCYYLELLVWFHALRHVDVSVASSITMPWPAFTMVLAALVLGDVIAPYQIGSFAVALVCIYGLTLLDLRKGHPA</sequence>
<feature type="transmembrane region" description="Helical" evidence="1">
    <location>
        <begin position="139"/>
        <end position="155"/>
    </location>
</feature>
<feature type="transmembrane region" description="Helical" evidence="1">
    <location>
        <begin position="43"/>
        <end position="63"/>
    </location>
</feature>
<feature type="transmembrane region" description="Helical" evidence="1">
    <location>
        <begin position="198"/>
        <end position="219"/>
    </location>
</feature>
<dbReference type="OrthoDB" id="5512737at2"/>
<evidence type="ECO:0000256" key="1">
    <source>
        <dbReference type="SAM" id="Phobius"/>
    </source>
</evidence>
<name>A0A1N7KXP9_9RHOB</name>
<accession>A0A1N7KXP9</accession>
<keyword evidence="1" id="KW-1133">Transmembrane helix</keyword>
<evidence type="ECO:0000259" key="2">
    <source>
        <dbReference type="Pfam" id="PF00892"/>
    </source>
</evidence>
<keyword evidence="4" id="KW-1185">Reference proteome</keyword>
<organism evidence="3 4">
    <name type="scientific">Phaeovulum vinaykumarii</name>
    <dbReference type="NCBI Taxonomy" id="407234"/>
    <lineage>
        <taxon>Bacteria</taxon>
        <taxon>Pseudomonadati</taxon>
        <taxon>Pseudomonadota</taxon>
        <taxon>Alphaproteobacteria</taxon>
        <taxon>Rhodobacterales</taxon>
        <taxon>Paracoccaceae</taxon>
        <taxon>Phaeovulum</taxon>
    </lineage>
</organism>
<evidence type="ECO:0000313" key="4">
    <source>
        <dbReference type="Proteomes" id="UP000186098"/>
    </source>
</evidence>
<protein>
    <submittedName>
        <fullName evidence="3">EamA-like transporter family protein</fullName>
    </submittedName>
</protein>
<dbReference type="AlphaFoldDB" id="A0A1N7KXP9"/>
<feature type="transmembrane region" description="Helical" evidence="1">
    <location>
        <begin position="289"/>
        <end position="309"/>
    </location>
</feature>
<feature type="transmembrane region" description="Helical" evidence="1">
    <location>
        <begin position="108"/>
        <end position="127"/>
    </location>
</feature>
<dbReference type="SUPFAM" id="SSF103481">
    <property type="entry name" value="Multidrug resistance efflux transporter EmrE"/>
    <property type="match status" value="2"/>
</dbReference>
<keyword evidence="1" id="KW-0812">Transmembrane</keyword>
<proteinExistence type="predicted"/>
<keyword evidence="1" id="KW-0472">Membrane</keyword>
<gene>
    <name evidence="3" type="ORF">SAMN05421795_102288</name>
</gene>
<dbReference type="EMBL" id="FTOM01000002">
    <property type="protein sequence ID" value="SIS66363.1"/>
    <property type="molecule type" value="Genomic_DNA"/>
</dbReference>
<dbReference type="GO" id="GO:0016020">
    <property type="term" value="C:membrane"/>
    <property type="evidence" value="ECO:0007669"/>
    <property type="project" value="InterPro"/>
</dbReference>
<feature type="domain" description="EamA" evidence="2">
    <location>
        <begin position="13"/>
        <end position="152"/>
    </location>
</feature>
<feature type="transmembrane region" description="Helical" evidence="1">
    <location>
        <begin position="235"/>
        <end position="255"/>
    </location>
</feature>
<dbReference type="InterPro" id="IPR000620">
    <property type="entry name" value="EamA_dom"/>
</dbReference>
<feature type="transmembrane region" description="Helical" evidence="1">
    <location>
        <begin position="83"/>
        <end position="102"/>
    </location>
</feature>
<feature type="domain" description="EamA" evidence="2">
    <location>
        <begin position="168"/>
        <end position="304"/>
    </location>
</feature>
<feature type="transmembrane region" description="Helical" evidence="1">
    <location>
        <begin position="12"/>
        <end position="31"/>
    </location>
</feature>
<dbReference type="InterPro" id="IPR037185">
    <property type="entry name" value="EmrE-like"/>
</dbReference>
<feature type="transmembrane region" description="Helical" evidence="1">
    <location>
        <begin position="262"/>
        <end position="283"/>
    </location>
</feature>